<keyword evidence="1" id="KW-1133">Transmembrane helix</keyword>
<evidence type="ECO:0000313" key="4">
    <source>
        <dbReference type="Proteomes" id="UP000185839"/>
    </source>
</evidence>
<feature type="transmembrane region" description="Helical" evidence="1">
    <location>
        <begin position="40"/>
        <end position="60"/>
    </location>
</feature>
<evidence type="ECO:0000256" key="1">
    <source>
        <dbReference type="SAM" id="Phobius"/>
    </source>
</evidence>
<organism evidence="3 4">
    <name type="scientific">Kaistella chaponensis</name>
    <dbReference type="NCBI Taxonomy" id="713588"/>
    <lineage>
        <taxon>Bacteria</taxon>
        <taxon>Pseudomonadati</taxon>
        <taxon>Bacteroidota</taxon>
        <taxon>Flavobacteriia</taxon>
        <taxon>Flavobacteriales</taxon>
        <taxon>Weeksellaceae</taxon>
        <taxon>Chryseobacterium group</taxon>
        <taxon>Kaistella</taxon>
    </lineage>
</organism>
<dbReference type="Proteomes" id="UP000185839">
    <property type="component" value="Unassembled WGS sequence"/>
</dbReference>
<protein>
    <submittedName>
        <fullName evidence="3">PH domain-containing protein</fullName>
    </submittedName>
</protein>
<name>A0A1N7KCJ3_9FLAO</name>
<dbReference type="RefSeq" id="WP_076385717.1">
    <property type="nucleotide sequence ID" value="NZ_FTOI01000003.1"/>
</dbReference>
<dbReference type="EMBL" id="FTOI01000003">
    <property type="protein sequence ID" value="SIS59316.1"/>
    <property type="molecule type" value="Genomic_DNA"/>
</dbReference>
<dbReference type="OrthoDB" id="1262787at2"/>
<keyword evidence="4" id="KW-1185">Reference proteome</keyword>
<evidence type="ECO:0000259" key="2">
    <source>
        <dbReference type="Pfam" id="PF10882"/>
    </source>
</evidence>
<keyword evidence="1" id="KW-0472">Membrane</keyword>
<dbReference type="AlphaFoldDB" id="A0A1N7KCJ3"/>
<accession>A0A1N7KCJ3</accession>
<evidence type="ECO:0000313" key="3">
    <source>
        <dbReference type="EMBL" id="SIS59316.1"/>
    </source>
</evidence>
<dbReference type="STRING" id="713588.SAMN05421789_103131"/>
<gene>
    <name evidence="3" type="ORF">SAMN05421789_103131</name>
</gene>
<feature type="domain" description="Bacterial Pleckstrin homology" evidence="2">
    <location>
        <begin position="62"/>
        <end position="152"/>
    </location>
</feature>
<reference evidence="4" key="1">
    <citation type="submission" date="2017-01" db="EMBL/GenBank/DDBJ databases">
        <authorList>
            <person name="Varghese N."/>
            <person name="Submissions S."/>
        </authorList>
    </citation>
    <scope>NUCLEOTIDE SEQUENCE [LARGE SCALE GENOMIC DNA]</scope>
    <source>
        <strain evidence="4">DSM 23145</strain>
    </source>
</reference>
<keyword evidence="1" id="KW-0812">Transmembrane</keyword>
<feature type="transmembrane region" description="Helical" evidence="1">
    <location>
        <begin position="15"/>
        <end position="34"/>
    </location>
</feature>
<sequence>MKEFQTAKMDSSTKIFTFIFGGIGVGAIFMLLFFRKPEQHFLWITLVILVAALVSAYLLIPKISVDEKMICIKNMFVNIKIPVENIEKIERFEKIGFNFRTFGVGGLFGYFGYFNGNDVWYVTNIKKKVKITMKSGKIYMISPENPDDFLTPFRKEAIL</sequence>
<proteinExistence type="predicted"/>
<dbReference type="InterPro" id="IPR027783">
    <property type="entry name" value="Bacterial_PH-related"/>
</dbReference>
<dbReference type="Pfam" id="PF10882">
    <property type="entry name" value="bPH_5"/>
    <property type="match status" value="1"/>
</dbReference>